<dbReference type="Proteomes" id="UP001732720">
    <property type="component" value="Chromosome 2"/>
</dbReference>
<evidence type="ECO:0000313" key="1">
    <source>
        <dbReference type="Proteomes" id="UP001732720"/>
    </source>
</evidence>
<sequence>MSGKRSLRPLSATHPDPGSPGRGRPGNGPSRPCWPAGQRSAHTGGQKGRRGGFTVRGSGAGERGVRLRRPEPGSAAAAVVASFIFAAAAATCQRERRKRPRQRRQESLAGFGQNSRAARSPRPAFRSRAGGARVPSWYPSSKYSTEYQFIGNWLKIRGPMKLVSALQKHRRNSHFSGTDSTSPHHNSCGAHLEHVNKSSLSTTVMPS</sequence>
<protein>
    <submittedName>
        <fullName evidence="2">Uncharacterized protein isoform X1</fullName>
    </submittedName>
</protein>
<accession>A0AC58LYT2</accession>
<gene>
    <name evidence="2" type="primary">LOC141420838</name>
</gene>
<keyword evidence="1" id="KW-1185">Reference proteome</keyword>
<evidence type="ECO:0000313" key="2">
    <source>
        <dbReference type="RefSeq" id="XP_073922266.1"/>
    </source>
</evidence>
<proteinExistence type="predicted"/>
<organism evidence="1 2">
    <name type="scientific">Castor canadensis</name>
    <name type="common">American beaver</name>
    <dbReference type="NCBI Taxonomy" id="51338"/>
    <lineage>
        <taxon>Eukaryota</taxon>
        <taxon>Metazoa</taxon>
        <taxon>Chordata</taxon>
        <taxon>Craniata</taxon>
        <taxon>Vertebrata</taxon>
        <taxon>Euteleostomi</taxon>
        <taxon>Mammalia</taxon>
        <taxon>Eutheria</taxon>
        <taxon>Euarchontoglires</taxon>
        <taxon>Glires</taxon>
        <taxon>Rodentia</taxon>
        <taxon>Castorimorpha</taxon>
        <taxon>Castoridae</taxon>
        <taxon>Castor</taxon>
    </lineage>
</organism>
<reference evidence="2" key="1">
    <citation type="submission" date="2025-08" db="UniProtKB">
        <authorList>
            <consortium name="RefSeq"/>
        </authorList>
    </citation>
    <scope>IDENTIFICATION</scope>
</reference>
<dbReference type="RefSeq" id="XP_073922266.1">
    <property type="nucleotide sequence ID" value="XM_074066165.1"/>
</dbReference>
<name>A0AC58LYT2_CASCN</name>